<feature type="domain" description="CdaR GGDEF-like" evidence="4">
    <location>
        <begin position="259"/>
        <end position="377"/>
    </location>
</feature>
<dbReference type="EMBL" id="JBHRWI010000043">
    <property type="protein sequence ID" value="MFC3515017.1"/>
    <property type="molecule type" value="Genomic_DNA"/>
</dbReference>
<dbReference type="Pfam" id="PF17853">
    <property type="entry name" value="GGDEF_2"/>
    <property type="match status" value="1"/>
</dbReference>
<accession>A0ABV7QQ69</accession>
<dbReference type="Pfam" id="PF13556">
    <property type="entry name" value="HTH_30"/>
    <property type="match status" value="1"/>
</dbReference>
<dbReference type="InterPro" id="IPR025736">
    <property type="entry name" value="PucR_C-HTH_dom"/>
</dbReference>
<sequence length="499" mass="54080">MRSALEAFGVESFRAATRRLRLSEHFARGIGATAGLTLLGPVVLDGRLGLRACITNHRTTAEEIDLILARYTGNRPRPARVTVDGDRRTKRGAVSDRDLQSIVDELAERLQRSVAIDDPAIRLLAASRHFGDEDAMRVSSVMNRAVEPRIVDHLLAQGIGRWVAPAVVEVEGGASRLCAPVRCDGMLLGYLWLIDKDGTFTEQETAAAGEAADTAGAVLLRRLLLHERSKARQEGILRELVSGDPAARAQAIEDLRAEQLFGVESGHFTVLAVQCPASRTTAAPREVAFEAAVEEGVRTVHDGVALMAANRSRAWILLVQRVPPSRALAAAVAERITTRFGRFGDENAEPVFGVGGTVTALGDVVTSYREALLAARAALLLPGIGSLARWGELGPYELLLKLPPEDLLDASGVPALAAVEREDTHDVLLTTLTEFFDHGGNIQRTADSLRVHRATLYQRLKRIEQITGCSLDSGDDRLMLHLGLKLRVLAAAYRDHLGR</sequence>
<dbReference type="RefSeq" id="WP_377896698.1">
    <property type="nucleotide sequence ID" value="NZ_JBHRWI010000043.1"/>
</dbReference>
<comment type="similarity">
    <text evidence="1">Belongs to the CdaR family.</text>
</comment>
<dbReference type="Proteomes" id="UP001595764">
    <property type="component" value="Unassembled WGS sequence"/>
</dbReference>
<dbReference type="Pfam" id="PF01590">
    <property type="entry name" value="GAF"/>
    <property type="match status" value="1"/>
</dbReference>
<dbReference type="SUPFAM" id="SSF55781">
    <property type="entry name" value="GAF domain-like"/>
    <property type="match status" value="1"/>
</dbReference>
<name>A0ABV7QQ69_9PSEU</name>
<dbReference type="InterPro" id="IPR041522">
    <property type="entry name" value="CdaR_GGDEF"/>
</dbReference>
<dbReference type="InterPro" id="IPR051448">
    <property type="entry name" value="CdaR-like_regulators"/>
</dbReference>
<dbReference type="PANTHER" id="PTHR33744:SF17">
    <property type="entry name" value="CONSERVED PROTEIN"/>
    <property type="match status" value="1"/>
</dbReference>
<dbReference type="PANTHER" id="PTHR33744">
    <property type="entry name" value="CARBOHYDRATE DIACID REGULATOR"/>
    <property type="match status" value="1"/>
</dbReference>
<keyword evidence="6" id="KW-1185">Reference proteome</keyword>
<proteinExistence type="inferred from homology"/>
<reference evidence="6" key="1">
    <citation type="journal article" date="2019" name="Int. J. Syst. Evol. Microbiol.">
        <title>The Global Catalogue of Microorganisms (GCM) 10K type strain sequencing project: providing services to taxonomists for standard genome sequencing and annotation.</title>
        <authorList>
            <consortium name="The Broad Institute Genomics Platform"/>
            <consortium name="The Broad Institute Genome Sequencing Center for Infectious Disease"/>
            <person name="Wu L."/>
            <person name="Ma J."/>
        </authorList>
    </citation>
    <scope>NUCLEOTIDE SEQUENCE [LARGE SCALE GENOMIC DNA]</scope>
    <source>
        <strain evidence="6">CGMCC 4.7682</strain>
    </source>
</reference>
<evidence type="ECO:0000259" key="2">
    <source>
        <dbReference type="Pfam" id="PF01590"/>
    </source>
</evidence>
<feature type="domain" description="PucR C-terminal helix-turn-helix" evidence="3">
    <location>
        <begin position="428"/>
        <end position="486"/>
    </location>
</feature>
<evidence type="ECO:0000259" key="3">
    <source>
        <dbReference type="Pfam" id="PF13556"/>
    </source>
</evidence>
<evidence type="ECO:0000259" key="4">
    <source>
        <dbReference type="Pfam" id="PF17853"/>
    </source>
</evidence>
<dbReference type="InterPro" id="IPR042070">
    <property type="entry name" value="PucR_C-HTH_sf"/>
</dbReference>
<dbReference type="InterPro" id="IPR003018">
    <property type="entry name" value="GAF"/>
</dbReference>
<evidence type="ECO:0000313" key="5">
    <source>
        <dbReference type="EMBL" id="MFC3515017.1"/>
    </source>
</evidence>
<feature type="domain" description="GAF" evidence="2">
    <location>
        <begin position="98"/>
        <end position="218"/>
    </location>
</feature>
<organism evidence="5 6">
    <name type="scientific">Amycolatopsis halotolerans</name>
    <dbReference type="NCBI Taxonomy" id="330083"/>
    <lineage>
        <taxon>Bacteria</taxon>
        <taxon>Bacillati</taxon>
        <taxon>Actinomycetota</taxon>
        <taxon>Actinomycetes</taxon>
        <taxon>Pseudonocardiales</taxon>
        <taxon>Pseudonocardiaceae</taxon>
        <taxon>Amycolatopsis</taxon>
    </lineage>
</organism>
<protein>
    <submittedName>
        <fullName evidence="5">Helix-turn-helix domain-containing protein</fullName>
    </submittedName>
</protein>
<gene>
    <name evidence="5" type="ORF">ACFORO_32935</name>
</gene>
<comment type="caution">
    <text evidence="5">The sequence shown here is derived from an EMBL/GenBank/DDBJ whole genome shotgun (WGS) entry which is preliminary data.</text>
</comment>
<evidence type="ECO:0000313" key="6">
    <source>
        <dbReference type="Proteomes" id="UP001595764"/>
    </source>
</evidence>
<dbReference type="Gene3D" id="1.10.10.2840">
    <property type="entry name" value="PucR C-terminal helix-turn-helix domain"/>
    <property type="match status" value="1"/>
</dbReference>
<evidence type="ECO:0000256" key="1">
    <source>
        <dbReference type="ARBA" id="ARBA00006754"/>
    </source>
</evidence>